<dbReference type="PROSITE" id="PS50109">
    <property type="entry name" value="HIS_KIN"/>
    <property type="match status" value="1"/>
</dbReference>
<dbReference type="InterPro" id="IPR001789">
    <property type="entry name" value="Sig_transdc_resp-reg_receiver"/>
</dbReference>
<dbReference type="GO" id="GO:0005886">
    <property type="term" value="C:plasma membrane"/>
    <property type="evidence" value="ECO:0007669"/>
    <property type="project" value="TreeGrafter"/>
</dbReference>
<keyword evidence="4" id="KW-0808">Transferase</keyword>
<dbReference type="InterPro" id="IPR011006">
    <property type="entry name" value="CheY-like_superfamily"/>
</dbReference>
<feature type="compositionally biased region" description="Polar residues" evidence="7">
    <location>
        <begin position="38"/>
        <end position="50"/>
    </location>
</feature>
<dbReference type="RefSeq" id="XP_066082918.1">
    <property type="nucleotide sequence ID" value="XM_066226821.1"/>
</dbReference>
<dbReference type="Proteomes" id="UP001358614">
    <property type="component" value="Chromosome 1"/>
</dbReference>
<evidence type="ECO:0000256" key="2">
    <source>
        <dbReference type="ARBA" id="ARBA00012438"/>
    </source>
</evidence>
<evidence type="ECO:0000256" key="6">
    <source>
        <dbReference type="PROSITE-ProRule" id="PRU00169"/>
    </source>
</evidence>
<dbReference type="PRINTS" id="PR00344">
    <property type="entry name" value="BCTRLSENSOR"/>
</dbReference>
<dbReference type="GO" id="GO:0000155">
    <property type="term" value="F:phosphorelay sensor kinase activity"/>
    <property type="evidence" value="ECO:0007669"/>
    <property type="project" value="InterPro"/>
</dbReference>
<evidence type="ECO:0000256" key="1">
    <source>
        <dbReference type="ARBA" id="ARBA00000085"/>
    </source>
</evidence>
<dbReference type="KEGG" id="ker:91101826"/>
<dbReference type="InterPro" id="IPR005467">
    <property type="entry name" value="His_kinase_dom"/>
</dbReference>
<dbReference type="InterPro" id="IPR003661">
    <property type="entry name" value="HisK_dim/P_dom"/>
</dbReference>
<dbReference type="EMBL" id="CP144089">
    <property type="protein sequence ID" value="WWD04951.1"/>
    <property type="molecule type" value="Genomic_DNA"/>
</dbReference>
<dbReference type="InterPro" id="IPR003594">
    <property type="entry name" value="HATPase_dom"/>
</dbReference>
<protein>
    <recommendedName>
        <fullName evidence="2">histidine kinase</fullName>
        <ecNumber evidence="2">2.7.13.3</ecNumber>
    </recommendedName>
</protein>
<dbReference type="Gene3D" id="3.30.450.40">
    <property type="match status" value="1"/>
</dbReference>
<accession>A0AAX4KF51</accession>
<evidence type="ECO:0000259" key="9">
    <source>
        <dbReference type="PROSITE" id="PS50110"/>
    </source>
</evidence>
<gene>
    <name evidence="10" type="ORF">V865_003022</name>
</gene>
<dbReference type="PROSITE" id="PS50110">
    <property type="entry name" value="RESPONSE_REGULATORY"/>
    <property type="match status" value="1"/>
</dbReference>
<feature type="modified residue" description="4-aspartylphosphate" evidence="6">
    <location>
        <position position="1339"/>
    </location>
</feature>
<evidence type="ECO:0000256" key="7">
    <source>
        <dbReference type="SAM" id="MobiDB-lite"/>
    </source>
</evidence>
<dbReference type="CDD" id="cd17546">
    <property type="entry name" value="REC_hyHK_CKI1_RcsC-like"/>
    <property type="match status" value="1"/>
</dbReference>
<evidence type="ECO:0000313" key="10">
    <source>
        <dbReference type="EMBL" id="WWD04951.1"/>
    </source>
</evidence>
<comment type="catalytic activity">
    <reaction evidence="1">
        <text>ATP + protein L-histidine = ADP + protein N-phospho-L-histidine.</text>
        <dbReference type="EC" id="2.7.13.3"/>
    </reaction>
</comment>
<feature type="compositionally biased region" description="Polar residues" evidence="7">
    <location>
        <begin position="1113"/>
        <end position="1162"/>
    </location>
</feature>
<feature type="region of interest" description="Disordered" evidence="7">
    <location>
        <begin position="1"/>
        <end position="20"/>
    </location>
</feature>
<feature type="region of interest" description="Disordered" evidence="7">
    <location>
        <begin position="28"/>
        <end position="88"/>
    </location>
</feature>
<dbReference type="EC" id="2.7.13.3" evidence="2"/>
<dbReference type="PANTHER" id="PTHR43047">
    <property type="entry name" value="TWO-COMPONENT HISTIDINE PROTEIN KINASE"/>
    <property type="match status" value="1"/>
</dbReference>
<feature type="compositionally biased region" description="Low complexity" evidence="7">
    <location>
        <begin position="1241"/>
        <end position="1264"/>
    </location>
</feature>
<dbReference type="Pfam" id="PF00072">
    <property type="entry name" value="Response_reg"/>
    <property type="match status" value="1"/>
</dbReference>
<evidence type="ECO:0000313" key="11">
    <source>
        <dbReference type="Proteomes" id="UP001358614"/>
    </source>
</evidence>
<dbReference type="GeneID" id="91101826"/>
<dbReference type="Gene3D" id="3.30.565.10">
    <property type="entry name" value="Histidine kinase-like ATPase, C-terminal domain"/>
    <property type="match status" value="1"/>
</dbReference>
<reference evidence="10 11" key="1">
    <citation type="submission" date="2024-01" db="EMBL/GenBank/DDBJ databases">
        <title>Comparative genomics of Cryptococcus and Kwoniella reveals pathogenesis evolution and contrasting modes of karyotype evolution via chromosome fusion or intercentromeric recombination.</title>
        <authorList>
            <person name="Coelho M.A."/>
            <person name="David-Palma M."/>
            <person name="Shea T."/>
            <person name="Bowers K."/>
            <person name="McGinley-Smith S."/>
            <person name="Mohammad A.W."/>
            <person name="Gnirke A."/>
            <person name="Yurkov A.M."/>
            <person name="Nowrousian M."/>
            <person name="Sun S."/>
            <person name="Cuomo C.A."/>
            <person name="Heitman J."/>
        </authorList>
    </citation>
    <scope>NUCLEOTIDE SEQUENCE [LARGE SCALE GENOMIC DNA]</scope>
    <source>
        <strain evidence="10 11">PYCC6329</strain>
    </source>
</reference>
<dbReference type="SMART" id="SM00387">
    <property type="entry name" value="HATPase_c"/>
    <property type="match status" value="1"/>
</dbReference>
<organism evidence="10 11">
    <name type="scientific">Kwoniella europaea PYCC6329</name>
    <dbReference type="NCBI Taxonomy" id="1423913"/>
    <lineage>
        <taxon>Eukaryota</taxon>
        <taxon>Fungi</taxon>
        <taxon>Dikarya</taxon>
        <taxon>Basidiomycota</taxon>
        <taxon>Agaricomycotina</taxon>
        <taxon>Tremellomycetes</taxon>
        <taxon>Tremellales</taxon>
        <taxon>Cryptococcaceae</taxon>
        <taxon>Kwoniella</taxon>
    </lineage>
</organism>
<proteinExistence type="predicted"/>
<dbReference type="InterPro" id="IPR036890">
    <property type="entry name" value="HATPase_C_sf"/>
</dbReference>
<name>A0AAX4KF51_9TREE</name>
<dbReference type="SUPFAM" id="SSF52172">
    <property type="entry name" value="CheY-like"/>
    <property type="match status" value="1"/>
</dbReference>
<evidence type="ECO:0000256" key="3">
    <source>
        <dbReference type="ARBA" id="ARBA00022553"/>
    </source>
</evidence>
<feature type="domain" description="Response regulatory" evidence="9">
    <location>
        <begin position="1286"/>
        <end position="1411"/>
    </location>
</feature>
<evidence type="ECO:0000256" key="4">
    <source>
        <dbReference type="ARBA" id="ARBA00022679"/>
    </source>
</evidence>
<dbReference type="Gene3D" id="1.10.287.130">
    <property type="match status" value="1"/>
</dbReference>
<dbReference type="GO" id="GO:0009927">
    <property type="term" value="F:histidine phosphotransfer kinase activity"/>
    <property type="evidence" value="ECO:0007669"/>
    <property type="project" value="TreeGrafter"/>
</dbReference>
<feature type="compositionally biased region" description="Low complexity" evidence="7">
    <location>
        <begin position="388"/>
        <end position="402"/>
    </location>
</feature>
<evidence type="ECO:0000259" key="8">
    <source>
        <dbReference type="PROSITE" id="PS50109"/>
    </source>
</evidence>
<dbReference type="InterPro" id="IPR036097">
    <property type="entry name" value="HisK_dim/P_sf"/>
</dbReference>
<dbReference type="Pfam" id="PF02518">
    <property type="entry name" value="HATPase_c"/>
    <property type="match status" value="1"/>
</dbReference>
<sequence>MSDHDIIPFSERPPSTDKEWEEALKCYARDREREETPKSPNVEDTSQHHWSVTEPPPTQGEDPSRSQPCKPPLVHHGDSDDSLDAGMGGIPFTKPENIPGPFKHIEVAAETQPHLDEWDDQDRSDSGGHNHSVGLNPIPLAFDIARTAPDPKLENNFQEVNARSAQNERNRMRTFYTKEGYLPGPSPSRQTRLRRRRAIRRLGLVGEEEDGRKAVLSKYAEMAELVFDVPQSFVAIIHDEKEFVYSSDPGKPPKSRPTPQGACSHVIDIHDRDCWVIADTAKDWRTVNNPLFADKQYRFFAAAPLRYHGKDGSLVDFGTLDIYDTQARKSFSQRERSLLLKLANMLVYQLATQQSEYVAKRSSAMYEASISFLTRSILPEPSEDQQLRSSSKRSSSSSKSRPASPPPSSKDKLQPPKANGDTTLASKAGPRDSRDARRQAFISDQGIFNDAAATLRMLLKADAVAVINLEDYHLFMKKQENEGPLHNKKGKDRIKTKEKIINDYLKGEPWPADIEPVINYVGRQQGAEVLGISSADKETHFHFDTAGVESVFSEFLKVYFSTRQFWWDREENDNPLSMRIMDLMPTQAQTALGTTFMGHDGKIKFAMFATWNKPPSSLVDSSMVSLPFVWILGGCLMAALAMTKIRALEQSQISYSNLQAHELRTPLHQILAVTQLLRSSMTDLAETPQSPTSLTSTEQVRDLLPFLDAIDTSGRTLHGIVDNILSFLDLKGKEASRSLGDTGLMTTPSGAQTSLEVLFEEIMQDAIEEDRRSRKANGQADCHIETIFEIIPPLLGEQVSEDAGGALRRALAKILANAYKFIEIDGCVEIYVDDVVDLLPPEGCEDIALTKPISITIKDDGRGMDQAFVNDKLGEPWAKEDRYATGSGLSVHLAYRIIDLMGGCMEITSAPGAGTTVQIDVPLPVRSVPFPESPSEPGSRRESTASIRQLSLHHNAMEVGRKVCLTGWLGYGPRIEMVGKALDRQYAKIGCEMVSNVEDAQLIIAYGGIEEDVNQARELFEKAQTDDIVFLITEEHSAQEEVLELEKQMELKIRRFKRPTNPSILRETLFPEHSERLKRLFDQQTNGDVKVDSGSINTPHLMSPEGDDAGHPSGQSGETKKNAPSPSPMSFSTFGSNDWSFPTNSNTQSSSGPGSVSDNWKPSNMNIEEAVASLSLGEYFPRMSPKQTFRGEEDPSREIPILAAEEEDEEEEESHTTPMNENTNVEDVNRKYSVVTEKGSESGQSVSTSTSNNGTNSINSFSSTRNNSMDLTFSNGQNEDKNGKINIMVVEDNKINRTLLVKLLKKQIKLPIEILEAEDGQEAVDLFKRITGPLIVLLDINMPKKDGYQTCIEMRSIEKDNPHRKKSQIVAVTALASADEKKKGLVECNMDEWYSKPCGKSVISRIIDKAYQRLFA</sequence>
<feature type="compositionally biased region" description="Basic and acidic residues" evidence="7">
    <location>
        <begin position="28"/>
        <end position="37"/>
    </location>
</feature>
<dbReference type="SUPFAM" id="SSF47384">
    <property type="entry name" value="Homodimeric domain of signal transducing histidine kinase"/>
    <property type="match status" value="1"/>
</dbReference>
<dbReference type="CDD" id="cd00082">
    <property type="entry name" value="HisKA"/>
    <property type="match status" value="1"/>
</dbReference>
<dbReference type="InterPro" id="IPR004358">
    <property type="entry name" value="Sig_transdc_His_kin-like_C"/>
</dbReference>
<dbReference type="SMART" id="SM00448">
    <property type="entry name" value="REC"/>
    <property type="match status" value="1"/>
</dbReference>
<feature type="compositionally biased region" description="Acidic residues" evidence="7">
    <location>
        <begin position="1204"/>
        <end position="1213"/>
    </location>
</feature>
<dbReference type="PANTHER" id="PTHR43047:SF72">
    <property type="entry name" value="OSMOSENSING HISTIDINE PROTEIN KINASE SLN1"/>
    <property type="match status" value="1"/>
</dbReference>
<dbReference type="InterPro" id="IPR029016">
    <property type="entry name" value="GAF-like_dom_sf"/>
</dbReference>
<dbReference type="SUPFAM" id="SSF55874">
    <property type="entry name" value="ATPase domain of HSP90 chaperone/DNA topoisomerase II/histidine kinase"/>
    <property type="match status" value="1"/>
</dbReference>
<keyword evidence="3 6" id="KW-0597">Phosphoprotein</keyword>
<feature type="region of interest" description="Disordered" evidence="7">
    <location>
        <begin position="381"/>
        <end position="435"/>
    </location>
</feature>
<feature type="compositionally biased region" description="Polar residues" evidence="7">
    <location>
        <begin position="1216"/>
        <end position="1226"/>
    </location>
</feature>
<feature type="domain" description="Histidine kinase" evidence="8">
    <location>
        <begin position="658"/>
        <end position="925"/>
    </location>
</feature>
<feature type="region of interest" description="Disordered" evidence="7">
    <location>
        <begin position="1203"/>
        <end position="1268"/>
    </location>
</feature>
<feature type="region of interest" description="Disordered" evidence="7">
    <location>
        <begin position="1081"/>
        <end position="1162"/>
    </location>
</feature>
<dbReference type="Gene3D" id="3.40.50.2300">
    <property type="match status" value="1"/>
</dbReference>
<keyword evidence="5" id="KW-0418">Kinase</keyword>
<dbReference type="SUPFAM" id="SSF55781">
    <property type="entry name" value="GAF domain-like"/>
    <property type="match status" value="1"/>
</dbReference>
<evidence type="ECO:0000256" key="5">
    <source>
        <dbReference type="ARBA" id="ARBA00022777"/>
    </source>
</evidence>
<keyword evidence="11" id="KW-1185">Reference proteome</keyword>